<reference evidence="2 3" key="1">
    <citation type="submission" date="2017-04" db="EMBL/GenBank/DDBJ databases">
        <authorList>
            <person name="Afonso C.L."/>
            <person name="Miller P.J."/>
            <person name="Scott M.A."/>
            <person name="Spackman E."/>
            <person name="Goraichik I."/>
            <person name="Dimitrov K.M."/>
            <person name="Suarez D.L."/>
            <person name="Swayne D.E."/>
        </authorList>
    </citation>
    <scope>NUCLEOTIDE SEQUENCE [LARGE SCALE GENOMIC DNA]</scope>
    <source>
        <strain evidence="2 3">DSM 19625</strain>
    </source>
</reference>
<feature type="domain" description="DUF5017" evidence="1">
    <location>
        <begin position="22"/>
        <end position="203"/>
    </location>
</feature>
<gene>
    <name evidence="2" type="ORF">SAMN04488101_101196</name>
</gene>
<sequence>MVKIKNMKSYYIWVCAALLLTACDKTELTDPEFDVRVEKAVYKLGDTVKFNFSGYADYLTLYSGETGKKYENRERTRADGTVKLQVNLFLRNVSSQKSLSLLATNDLNPLRDSADVVDAKWTDITDRLTRLPTANTTSGVDAGLLDLTDLKHATKPLFLAWKFKSPNNPTGVQTRWTVTVFTMTNNLPDGTVMALGTVTTFGWKAISVKNKAYAWITTGGLFTNAPAINSGDTENWAVSAPIYPDAILRDYPVSIKDISNVMPLTYQYIYTARGKYKVTFIGSNSRSNDSKTIRKEFEITIE</sequence>
<evidence type="ECO:0000313" key="2">
    <source>
        <dbReference type="EMBL" id="SMC53887.1"/>
    </source>
</evidence>
<dbReference type="AlphaFoldDB" id="A0A1W1ZZN7"/>
<proteinExistence type="predicted"/>
<dbReference type="Proteomes" id="UP000192678">
    <property type="component" value="Unassembled WGS sequence"/>
</dbReference>
<dbReference type="InterPro" id="IPR032185">
    <property type="entry name" value="DUF5017"/>
</dbReference>
<dbReference type="Pfam" id="PF16409">
    <property type="entry name" value="DUF5017"/>
    <property type="match status" value="1"/>
</dbReference>
<accession>A0A1W1ZZN7</accession>
<dbReference type="PROSITE" id="PS51257">
    <property type="entry name" value="PROKAR_LIPOPROTEIN"/>
    <property type="match status" value="1"/>
</dbReference>
<keyword evidence="3" id="KW-1185">Reference proteome</keyword>
<protein>
    <recommendedName>
        <fullName evidence="1">DUF5017 domain-containing protein</fullName>
    </recommendedName>
</protein>
<dbReference type="EMBL" id="FWYB01000001">
    <property type="protein sequence ID" value="SMC53887.1"/>
    <property type="molecule type" value="Genomic_DNA"/>
</dbReference>
<evidence type="ECO:0000313" key="3">
    <source>
        <dbReference type="Proteomes" id="UP000192678"/>
    </source>
</evidence>
<dbReference type="STRING" id="475255.SAMN04488101_101196"/>
<evidence type="ECO:0000259" key="1">
    <source>
        <dbReference type="Pfam" id="PF16409"/>
    </source>
</evidence>
<name>A0A1W1ZZN7_9SPHI</name>
<organism evidence="2 3">
    <name type="scientific">Pedobacter nyackensis</name>
    <dbReference type="NCBI Taxonomy" id="475255"/>
    <lineage>
        <taxon>Bacteria</taxon>
        <taxon>Pseudomonadati</taxon>
        <taxon>Bacteroidota</taxon>
        <taxon>Sphingobacteriia</taxon>
        <taxon>Sphingobacteriales</taxon>
        <taxon>Sphingobacteriaceae</taxon>
        <taxon>Pedobacter</taxon>
    </lineage>
</organism>